<dbReference type="PaxDb" id="6945-B7PGR8"/>
<dbReference type="EMBL" id="ABJB010804622">
    <property type="status" value="NOT_ANNOTATED_CDS"/>
    <property type="molecule type" value="Genomic_DNA"/>
</dbReference>
<dbReference type="AlphaFoldDB" id="B7PGR8"/>
<sequence length="207" mass="22310">MDEDYGAGAATFRTSRLNGRPLRGRSGGTQYDRNRLLNTTANVLAGLCVAPTILGILILFLIHFEWTGKPIVISSVARLRTPMAVHVLWSVPAGRCVFVWKGVPPVYADDYDYLALSSKVALIFEYLAESPGTTYEWLQEADSLGRGLSVGGVAVGRSRPMSPDGRLLLGGVLADNSSSGLFACDGREPLASPLRSFQLLVKRASSH</sequence>
<dbReference type="VEuPathDB" id="VectorBase:ISCP_010811"/>
<proteinExistence type="predicted"/>
<keyword evidence="1" id="KW-1133">Transmembrane helix</keyword>
<name>B7PGR8_IXOSC</name>
<keyword evidence="1" id="KW-0472">Membrane</keyword>
<dbReference type="VEuPathDB" id="VectorBase:ISCI018071"/>
<reference evidence="2 4" key="1">
    <citation type="submission" date="2008-03" db="EMBL/GenBank/DDBJ databases">
        <title>Annotation of Ixodes scapularis.</title>
        <authorList>
            <consortium name="Ixodes scapularis Genome Project Consortium"/>
            <person name="Caler E."/>
            <person name="Hannick L.I."/>
            <person name="Bidwell S."/>
            <person name="Joardar V."/>
            <person name="Thiagarajan M."/>
            <person name="Amedeo P."/>
            <person name="Galinsky K.J."/>
            <person name="Schobel S."/>
            <person name="Inman J."/>
            <person name="Hostetler J."/>
            <person name="Miller J."/>
            <person name="Hammond M."/>
            <person name="Megy K."/>
            <person name="Lawson D."/>
            <person name="Kodira C."/>
            <person name="Sutton G."/>
            <person name="Meyer J."/>
            <person name="Hill C.A."/>
            <person name="Birren B."/>
            <person name="Nene V."/>
            <person name="Collins F."/>
            <person name="Alarcon-Chaidez F."/>
            <person name="Wikel S."/>
            <person name="Strausberg R."/>
        </authorList>
    </citation>
    <scope>NUCLEOTIDE SEQUENCE [LARGE SCALE GENOMIC DNA]</scope>
    <source>
        <strain evidence="4">Wikel</strain>
        <strain evidence="2">Wikel colony</strain>
    </source>
</reference>
<dbReference type="EMBL" id="ABJB010371448">
    <property type="status" value="NOT_ANNOTATED_CDS"/>
    <property type="molecule type" value="Genomic_DNA"/>
</dbReference>
<feature type="transmembrane region" description="Helical" evidence="1">
    <location>
        <begin position="43"/>
        <end position="64"/>
    </location>
</feature>
<accession>B7PGR8</accession>
<dbReference type="EMBL" id="ABJB010256062">
    <property type="status" value="NOT_ANNOTATED_CDS"/>
    <property type="molecule type" value="Genomic_DNA"/>
</dbReference>
<protein>
    <submittedName>
        <fullName evidence="2 3">Uncharacterized protein</fullName>
    </submittedName>
</protein>
<dbReference type="VEuPathDB" id="VectorBase:ISCW018071"/>
<keyword evidence="4" id="KW-1185">Reference proteome</keyword>
<dbReference type="InParanoid" id="B7PGR8"/>
<dbReference type="EnsemblMetazoa" id="ISCW018071-RA">
    <property type="protein sequence ID" value="ISCW018071-PA"/>
    <property type="gene ID" value="ISCW018071"/>
</dbReference>
<dbReference type="EMBL" id="DS709441">
    <property type="protein sequence ID" value="EEC05790.1"/>
    <property type="molecule type" value="Genomic_DNA"/>
</dbReference>
<dbReference type="HOGENOM" id="CLU_1327676_0_0_1"/>
<gene>
    <name evidence="2" type="ORF">IscW_ISCW018071</name>
</gene>
<dbReference type="Proteomes" id="UP000001555">
    <property type="component" value="Unassembled WGS sequence"/>
</dbReference>
<dbReference type="OrthoDB" id="6526146at2759"/>
<organism>
    <name type="scientific">Ixodes scapularis</name>
    <name type="common">Black-legged tick</name>
    <name type="synonym">Deer tick</name>
    <dbReference type="NCBI Taxonomy" id="6945"/>
    <lineage>
        <taxon>Eukaryota</taxon>
        <taxon>Metazoa</taxon>
        <taxon>Ecdysozoa</taxon>
        <taxon>Arthropoda</taxon>
        <taxon>Chelicerata</taxon>
        <taxon>Arachnida</taxon>
        <taxon>Acari</taxon>
        <taxon>Parasitiformes</taxon>
        <taxon>Ixodida</taxon>
        <taxon>Ixodoidea</taxon>
        <taxon>Ixodidae</taxon>
        <taxon>Ixodinae</taxon>
        <taxon>Ixodes</taxon>
    </lineage>
</organism>
<evidence type="ECO:0000256" key="1">
    <source>
        <dbReference type="SAM" id="Phobius"/>
    </source>
</evidence>
<keyword evidence="1" id="KW-0812">Transmembrane</keyword>
<evidence type="ECO:0000313" key="2">
    <source>
        <dbReference type="EMBL" id="EEC05790.1"/>
    </source>
</evidence>
<evidence type="ECO:0000313" key="3">
    <source>
        <dbReference type="EnsemblMetazoa" id="ISCW018071-PA"/>
    </source>
</evidence>
<dbReference type="VEuPathDB" id="VectorBase:ISCP_012213"/>
<evidence type="ECO:0000313" key="4">
    <source>
        <dbReference type="Proteomes" id="UP000001555"/>
    </source>
</evidence>
<reference evidence="3" key="2">
    <citation type="submission" date="2020-05" db="UniProtKB">
        <authorList>
            <consortium name="EnsemblMetazoa"/>
        </authorList>
    </citation>
    <scope>IDENTIFICATION</scope>
    <source>
        <strain evidence="3">wikel</strain>
    </source>
</reference>
<dbReference type="EMBL" id="ABJB010048921">
    <property type="status" value="NOT_ANNOTATED_CDS"/>
    <property type="molecule type" value="Genomic_DNA"/>
</dbReference>